<reference evidence="3" key="1">
    <citation type="submission" date="2015-05" db="EMBL/GenBank/DDBJ databases">
        <authorList>
            <person name="Wang D.B."/>
            <person name="Wang M."/>
        </authorList>
    </citation>
    <scope>NUCLEOTIDE SEQUENCE</scope>
    <source>
        <strain evidence="3">36-1</strain>
    </source>
</reference>
<proteinExistence type="predicted"/>
<sequence>MEDCSTYILPCDLREADPRILQLGTILFRPTDTYNVTHFSAKDLAKAAKVGIHQYVERDVHIMQPLLFDEVNYLFPVHPNQLGKFKGERVPRYRLNTIEVVHFTDPPAGKQLAAMLTAHPDIKDHLKVHRAPIYMVTGIMLGWDVHFRAEPTPMPTRTLERYQRHESNLRVEPEAQNAVSFVLNQSRQHQDKGLPKDFFHVRHGEDHTIPRSMSIVPRRDTDRGVRMALKPGRVLFAYKLTKIDIGKWMGTTAKPSADPVLTRQGYMVRYRDFPTGHIYHDRVEEPKLTNFDCVYGGCLAGLSISHRHSSAPNTTTRRTGNPDDDANTGPSRPLAVRQTVTMTHGGAALPPSPSPLLHRPATPSELLTHTLAHLRHPTTLIVCWPRQQFVEALVQDICQQQQEQQQPRAKPGGRQAGGDGSEDEDVHAGDGNDGDGGGGTSQQFPQPVIPAHQLLSATLLQVSISRHIRMLFVPSVVHLRAHLAAPPAAPVSLSSSTLPPGQPPRSKITAPPDNGAGAHAASPNSRRPTRRLRPQQHRQAPLLLIYGLFELHRDGTDWSAQGLNTSLAVLVECAARSGLVPALVEPRRMERDDSDVDGGVQGGGGRGSSAELLAALAEPIPVLSGSERRRDGSWSGRTVPVRRVLARWFALPSSPTG</sequence>
<dbReference type="EMBL" id="JAWRVI010000058">
    <property type="protein sequence ID" value="KAK4083226.1"/>
    <property type="molecule type" value="Genomic_DNA"/>
</dbReference>
<evidence type="ECO:0000313" key="4">
    <source>
        <dbReference type="Proteomes" id="UP000245956"/>
    </source>
</evidence>
<comment type="caution">
    <text evidence="3">The sequence shown here is derived from an EMBL/GenBank/DDBJ whole genome shotgun (WGS) entry which is preliminary data.</text>
</comment>
<feature type="compositionally biased region" description="Polar residues" evidence="1">
    <location>
        <begin position="310"/>
        <end position="319"/>
    </location>
</feature>
<reference evidence="2 5" key="4">
    <citation type="journal article" date="2024" name="Microbiol. Resour. Announc.">
        <title>Genome annotations for the ascomycete fungi Trichoderma harzianum, Trichoderma aggressivum, and Purpureocillium lilacinum.</title>
        <authorList>
            <person name="Beijen E.P.W."/>
            <person name="Ohm R.A."/>
        </authorList>
    </citation>
    <scope>NUCLEOTIDE SEQUENCE [LARGE SCALE GENOMIC DNA]</scope>
    <source>
        <strain evidence="2 5">CBS 150709</strain>
    </source>
</reference>
<feature type="region of interest" description="Disordered" evidence="1">
    <location>
        <begin position="588"/>
        <end position="607"/>
    </location>
</feature>
<organism evidence="3 4">
    <name type="scientific">Purpureocillium lilacinum</name>
    <name type="common">Paecilomyces lilacinus</name>
    <dbReference type="NCBI Taxonomy" id="33203"/>
    <lineage>
        <taxon>Eukaryota</taxon>
        <taxon>Fungi</taxon>
        <taxon>Dikarya</taxon>
        <taxon>Ascomycota</taxon>
        <taxon>Pezizomycotina</taxon>
        <taxon>Sordariomycetes</taxon>
        <taxon>Hypocreomycetidae</taxon>
        <taxon>Hypocreales</taxon>
        <taxon>Ophiocordycipitaceae</taxon>
        <taxon>Purpureocillium</taxon>
    </lineage>
</organism>
<keyword evidence="5" id="KW-1185">Reference proteome</keyword>
<feature type="region of interest" description="Disordered" evidence="1">
    <location>
        <begin position="489"/>
        <end position="536"/>
    </location>
</feature>
<protein>
    <submittedName>
        <fullName evidence="3">Uncharacterized protein</fullName>
    </submittedName>
</protein>
<dbReference type="Proteomes" id="UP001287286">
    <property type="component" value="Unassembled WGS sequence"/>
</dbReference>
<dbReference type="AlphaFoldDB" id="A0A2U3DXB8"/>
<name>A0A2U3DXB8_PURLI</name>
<reference evidence="3 4" key="2">
    <citation type="journal article" date="2016" name="Front. Microbiol.">
        <title>Genome and transcriptome sequences reveal the specific parasitism of the nematophagous Purpureocillium lilacinum 36-1.</title>
        <authorList>
            <person name="Xie J."/>
            <person name="Li S."/>
            <person name="Mo C."/>
            <person name="Xiao X."/>
            <person name="Peng D."/>
            <person name="Wang G."/>
            <person name="Xiao Y."/>
        </authorList>
    </citation>
    <scope>NUCLEOTIDE SEQUENCE [LARGE SCALE GENOMIC DNA]</scope>
    <source>
        <strain evidence="3 4">36-1</strain>
    </source>
</reference>
<dbReference type="EMBL" id="LCWV01000022">
    <property type="protein sequence ID" value="PWI66899.1"/>
    <property type="molecule type" value="Genomic_DNA"/>
</dbReference>
<dbReference type="Proteomes" id="UP000245956">
    <property type="component" value="Unassembled WGS sequence"/>
</dbReference>
<feature type="region of interest" description="Disordered" evidence="1">
    <location>
        <begin position="402"/>
        <end position="446"/>
    </location>
</feature>
<feature type="compositionally biased region" description="Basic residues" evidence="1">
    <location>
        <begin position="527"/>
        <end position="536"/>
    </location>
</feature>
<evidence type="ECO:0000256" key="1">
    <source>
        <dbReference type="SAM" id="MobiDB-lite"/>
    </source>
</evidence>
<reference evidence="2" key="3">
    <citation type="submission" date="2023-11" db="EMBL/GenBank/DDBJ databases">
        <authorList>
            <person name="Beijen E."/>
            <person name="Ohm R.A."/>
        </authorList>
    </citation>
    <scope>NUCLEOTIDE SEQUENCE</scope>
    <source>
        <strain evidence="2">CBS 150709</strain>
    </source>
</reference>
<evidence type="ECO:0000313" key="2">
    <source>
        <dbReference type="EMBL" id="KAK4083226.1"/>
    </source>
</evidence>
<evidence type="ECO:0000313" key="3">
    <source>
        <dbReference type="EMBL" id="PWI66899.1"/>
    </source>
</evidence>
<accession>A0A2U3DXB8</accession>
<evidence type="ECO:0000313" key="5">
    <source>
        <dbReference type="Proteomes" id="UP001287286"/>
    </source>
</evidence>
<feature type="region of interest" description="Disordered" evidence="1">
    <location>
        <begin position="306"/>
        <end position="332"/>
    </location>
</feature>
<feature type="compositionally biased region" description="Low complexity" evidence="1">
    <location>
        <begin position="489"/>
        <end position="499"/>
    </location>
</feature>
<gene>
    <name evidence="3" type="ORF">PCL_04743</name>
    <name evidence="2" type="ORF">Purlil1_10796</name>
</gene>